<dbReference type="EMBL" id="QXFT01002157">
    <property type="protein sequence ID" value="KAE9302900.1"/>
    <property type="molecule type" value="Genomic_DNA"/>
</dbReference>
<organism evidence="3 5">
    <name type="scientific">Phytophthora rubi</name>
    <dbReference type="NCBI Taxonomy" id="129364"/>
    <lineage>
        <taxon>Eukaryota</taxon>
        <taxon>Sar</taxon>
        <taxon>Stramenopiles</taxon>
        <taxon>Oomycota</taxon>
        <taxon>Peronosporomycetes</taxon>
        <taxon>Peronosporales</taxon>
        <taxon>Peronosporaceae</taxon>
        <taxon>Phytophthora</taxon>
    </lineage>
</organism>
<sequence>MWQGIILALADRGPSIKEDFRTDALAPTEDITVRTMQQTLNAMNRLCAQFVRTVACAHGKQIEQPASDVCKLRLMRPLPNGARRSHRQPGVTRYFFSRVANADKEFEAFDGVFHCVFEDPERDEVVTHVLR</sequence>
<dbReference type="Proteomes" id="UP000435112">
    <property type="component" value="Unassembled WGS sequence"/>
</dbReference>
<evidence type="ECO:0000313" key="3">
    <source>
        <dbReference type="EMBL" id="KAE9302900.1"/>
    </source>
</evidence>
<gene>
    <name evidence="1" type="ORF">PR001_g21349</name>
    <name evidence="2" type="ORF">PR002_g3347</name>
    <name evidence="3" type="ORF">PR003_g22140</name>
</gene>
<protein>
    <submittedName>
        <fullName evidence="3">Uncharacterized protein</fullName>
    </submittedName>
</protein>
<evidence type="ECO:0000313" key="6">
    <source>
        <dbReference type="Proteomes" id="UP000435112"/>
    </source>
</evidence>
<dbReference type="Proteomes" id="UP000434957">
    <property type="component" value="Unassembled WGS sequence"/>
</dbReference>
<name>A0A6A4D795_9STRA</name>
<dbReference type="AlphaFoldDB" id="A0A6A4D795"/>
<evidence type="ECO:0000313" key="4">
    <source>
        <dbReference type="Proteomes" id="UP000429607"/>
    </source>
</evidence>
<dbReference type="Proteomes" id="UP000429607">
    <property type="component" value="Unassembled WGS sequence"/>
</dbReference>
<proteinExistence type="predicted"/>
<evidence type="ECO:0000313" key="5">
    <source>
        <dbReference type="Proteomes" id="UP000434957"/>
    </source>
</evidence>
<keyword evidence="5" id="KW-1185">Reference proteome</keyword>
<evidence type="ECO:0000313" key="2">
    <source>
        <dbReference type="EMBL" id="KAE9043438.1"/>
    </source>
</evidence>
<comment type="caution">
    <text evidence="3">The sequence shown here is derived from an EMBL/GenBank/DDBJ whole genome shotgun (WGS) entry which is preliminary data.</text>
</comment>
<evidence type="ECO:0000313" key="1">
    <source>
        <dbReference type="EMBL" id="KAE8991003.1"/>
    </source>
</evidence>
<dbReference type="EMBL" id="QXFV01002218">
    <property type="protein sequence ID" value="KAE8991003.1"/>
    <property type="molecule type" value="Genomic_DNA"/>
</dbReference>
<reference evidence="3 5" key="1">
    <citation type="submission" date="2018-08" db="EMBL/GenBank/DDBJ databases">
        <title>Genomic investigation of the strawberry pathogen Phytophthora fragariae indicates pathogenicity is determined by transcriptional variation in three key races.</title>
        <authorList>
            <person name="Adams T.M."/>
            <person name="Armitage A.D."/>
            <person name="Sobczyk M.K."/>
            <person name="Bates H.J."/>
            <person name="Dunwell J.M."/>
            <person name="Nellist C.F."/>
            <person name="Harrison R.J."/>
        </authorList>
    </citation>
    <scope>NUCLEOTIDE SEQUENCE [LARGE SCALE GENOMIC DNA]</scope>
    <source>
        <strain evidence="1 4">SCRP249</strain>
        <strain evidence="2 6">SCRP324</strain>
        <strain evidence="3 5">SCRP333</strain>
    </source>
</reference>
<dbReference type="EMBL" id="QXFU01000122">
    <property type="protein sequence ID" value="KAE9043438.1"/>
    <property type="molecule type" value="Genomic_DNA"/>
</dbReference>
<dbReference type="OrthoDB" id="2498029at2759"/>
<accession>A0A6A4D795</accession>